<dbReference type="Proteomes" id="UP001412067">
    <property type="component" value="Unassembled WGS sequence"/>
</dbReference>
<evidence type="ECO:0000256" key="1">
    <source>
        <dbReference type="SAM" id="MobiDB-lite"/>
    </source>
</evidence>
<keyword evidence="3" id="KW-1185">Reference proteome</keyword>
<accession>A0ABR2N418</accession>
<evidence type="ECO:0000313" key="2">
    <source>
        <dbReference type="EMBL" id="KAK8970887.1"/>
    </source>
</evidence>
<feature type="region of interest" description="Disordered" evidence="1">
    <location>
        <begin position="68"/>
        <end position="87"/>
    </location>
</feature>
<evidence type="ECO:0000313" key="3">
    <source>
        <dbReference type="Proteomes" id="UP001412067"/>
    </source>
</evidence>
<organism evidence="2 3">
    <name type="scientific">Platanthera guangdongensis</name>
    <dbReference type="NCBI Taxonomy" id="2320717"/>
    <lineage>
        <taxon>Eukaryota</taxon>
        <taxon>Viridiplantae</taxon>
        <taxon>Streptophyta</taxon>
        <taxon>Embryophyta</taxon>
        <taxon>Tracheophyta</taxon>
        <taxon>Spermatophyta</taxon>
        <taxon>Magnoliopsida</taxon>
        <taxon>Liliopsida</taxon>
        <taxon>Asparagales</taxon>
        <taxon>Orchidaceae</taxon>
        <taxon>Orchidoideae</taxon>
        <taxon>Orchideae</taxon>
        <taxon>Orchidinae</taxon>
        <taxon>Platanthera</taxon>
    </lineage>
</organism>
<proteinExistence type="predicted"/>
<feature type="compositionally biased region" description="Polar residues" evidence="1">
    <location>
        <begin position="76"/>
        <end position="87"/>
    </location>
</feature>
<name>A0ABR2N418_9ASPA</name>
<reference evidence="2 3" key="1">
    <citation type="journal article" date="2022" name="Nat. Plants">
        <title>Genomes of leafy and leafless Platanthera orchids illuminate the evolution of mycoheterotrophy.</title>
        <authorList>
            <person name="Li M.H."/>
            <person name="Liu K.W."/>
            <person name="Li Z."/>
            <person name="Lu H.C."/>
            <person name="Ye Q.L."/>
            <person name="Zhang D."/>
            <person name="Wang J.Y."/>
            <person name="Li Y.F."/>
            <person name="Zhong Z.M."/>
            <person name="Liu X."/>
            <person name="Yu X."/>
            <person name="Liu D.K."/>
            <person name="Tu X.D."/>
            <person name="Liu B."/>
            <person name="Hao Y."/>
            <person name="Liao X.Y."/>
            <person name="Jiang Y.T."/>
            <person name="Sun W.H."/>
            <person name="Chen J."/>
            <person name="Chen Y.Q."/>
            <person name="Ai Y."/>
            <person name="Zhai J.W."/>
            <person name="Wu S.S."/>
            <person name="Zhou Z."/>
            <person name="Hsiao Y.Y."/>
            <person name="Wu W.L."/>
            <person name="Chen Y.Y."/>
            <person name="Lin Y.F."/>
            <person name="Hsu J.L."/>
            <person name="Li C.Y."/>
            <person name="Wang Z.W."/>
            <person name="Zhao X."/>
            <person name="Zhong W.Y."/>
            <person name="Ma X.K."/>
            <person name="Ma L."/>
            <person name="Huang J."/>
            <person name="Chen G.Z."/>
            <person name="Huang M.Z."/>
            <person name="Huang L."/>
            <person name="Peng D.H."/>
            <person name="Luo Y.B."/>
            <person name="Zou S.Q."/>
            <person name="Chen S.P."/>
            <person name="Lan S."/>
            <person name="Tsai W.C."/>
            <person name="Van de Peer Y."/>
            <person name="Liu Z.J."/>
        </authorList>
    </citation>
    <scope>NUCLEOTIDE SEQUENCE [LARGE SCALE GENOMIC DNA]</scope>
    <source>
        <strain evidence="2">Lor288</strain>
    </source>
</reference>
<gene>
    <name evidence="2" type="ORF">KSP40_PGU008875</name>
</gene>
<dbReference type="EMBL" id="JBBWWR010000001">
    <property type="protein sequence ID" value="KAK8970887.1"/>
    <property type="molecule type" value="Genomic_DNA"/>
</dbReference>
<sequence>MTLRRRCTIFYPSLKPTGCFLRINLEKISPDRAQLSPKLGSKCCYDLPMEEGEEEDLNRGLRAGVVPPRHFRPPSFGSSATSTPTPL</sequence>
<comment type="caution">
    <text evidence="2">The sequence shown here is derived from an EMBL/GenBank/DDBJ whole genome shotgun (WGS) entry which is preliminary data.</text>
</comment>
<protein>
    <submittedName>
        <fullName evidence="2">Uncharacterized protein</fullName>
    </submittedName>
</protein>